<name>A0A520MSB9_9GAMM</name>
<evidence type="ECO:0000313" key="1">
    <source>
        <dbReference type="EMBL" id="RZO24096.1"/>
    </source>
</evidence>
<protein>
    <submittedName>
        <fullName evidence="1">Outer membrane protein assembly factor BamC</fullName>
    </submittedName>
</protein>
<dbReference type="InterPro" id="IPR042268">
    <property type="entry name" value="BamC_C"/>
</dbReference>
<comment type="caution">
    <text evidence="1">The sequence shown here is derived from an EMBL/GenBank/DDBJ whole genome shotgun (WGS) entry which is preliminary data.</text>
</comment>
<dbReference type="Gene3D" id="3.30.310.170">
    <property type="entry name" value="Outer membrane protein assembly factor BamC"/>
    <property type="match status" value="1"/>
</dbReference>
<organism evidence="1 2">
    <name type="scientific">SAR86 cluster bacterium</name>
    <dbReference type="NCBI Taxonomy" id="2030880"/>
    <lineage>
        <taxon>Bacteria</taxon>
        <taxon>Pseudomonadati</taxon>
        <taxon>Pseudomonadota</taxon>
        <taxon>Gammaproteobacteria</taxon>
        <taxon>SAR86 cluster</taxon>
    </lineage>
</organism>
<dbReference type="Proteomes" id="UP000320146">
    <property type="component" value="Unassembled WGS sequence"/>
</dbReference>
<evidence type="ECO:0000313" key="2">
    <source>
        <dbReference type="Proteomes" id="UP000320146"/>
    </source>
</evidence>
<reference evidence="1 2" key="1">
    <citation type="submission" date="2019-02" db="EMBL/GenBank/DDBJ databases">
        <title>Prokaryotic population dynamics and viral predation in marine succession experiment using metagenomics: the confinement effect.</title>
        <authorList>
            <person name="Haro-Moreno J.M."/>
            <person name="Rodriguez-Valera F."/>
            <person name="Lopez-Perez M."/>
        </authorList>
    </citation>
    <scope>NUCLEOTIDE SEQUENCE [LARGE SCALE GENOMIC DNA]</scope>
    <source>
        <strain evidence="1">MED-G166</strain>
    </source>
</reference>
<accession>A0A520MSB9</accession>
<dbReference type="EMBL" id="SHBL01000014">
    <property type="protein sequence ID" value="RZO24096.1"/>
    <property type="molecule type" value="Genomic_DNA"/>
</dbReference>
<sequence length="322" mass="36978">MKLSKIFSVILICIFVLQNCTIPESRKPYCPENGCLLEKREDPNERYSDEGNELEDYDQLQSLEVLDEFPYPPKSPSFIKEGEVPRPKKIFSSQGSENVEVRRLGEIYWIYIEALPSKSWPLIKDFLLDNEYELLNDDPTLGKITAKKASQFFLTLEHGIKNNSSEIYLLDSSNNSIELSYFEELAAYISENLPGYEGNSIAAQGLNLNKKARIVYVKKEIGIEFRLPFDRTWSALSKAVEKADLKIADRNRELKYIQIKLDDEDEGFFRNLFSARNASEVEADYELIFSESEGNTILEFKKLSDVEVSVDELVDIINESLS</sequence>
<gene>
    <name evidence="1" type="primary">bamC</name>
    <name evidence="1" type="ORF">EVA99_02265</name>
</gene>
<dbReference type="AlphaFoldDB" id="A0A520MSB9"/>
<proteinExistence type="predicted"/>
<dbReference type="Pfam" id="PF06804">
    <property type="entry name" value="Lipoprotein_18"/>
    <property type="match status" value="1"/>
</dbReference>
<dbReference type="InterPro" id="IPR010653">
    <property type="entry name" value="NlpB/DapX"/>
</dbReference>